<gene>
    <name evidence="1" type="ORF">A8F95_11865</name>
</gene>
<reference evidence="2" key="1">
    <citation type="submission" date="2016-05" db="EMBL/GenBank/DDBJ databases">
        <authorList>
            <person name="Liu B."/>
            <person name="Wang J."/>
            <person name="Zhu Y."/>
            <person name="Liu G."/>
            <person name="Chen Q."/>
            <person name="Chen Z."/>
            <person name="Lan J."/>
            <person name="Che J."/>
            <person name="Ge C."/>
            <person name="Shi H."/>
            <person name="Pan Z."/>
            <person name="Liu X."/>
        </authorList>
    </citation>
    <scope>NUCLEOTIDE SEQUENCE [LARGE SCALE GENOMIC DNA]</scope>
    <source>
        <strain evidence="2">FJAT-27215</strain>
    </source>
</reference>
<dbReference type="Proteomes" id="UP000092578">
    <property type="component" value="Unassembled WGS sequence"/>
</dbReference>
<organism evidence="1 2">
    <name type="scientific">Pseudobacillus wudalianchiensis</name>
    <dbReference type="NCBI Taxonomy" id="1743143"/>
    <lineage>
        <taxon>Bacteria</taxon>
        <taxon>Bacillati</taxon>
        <taxon>Bacillota</taxon>
        <taxon>Bacilli</taxon>
        <taxon>Bacillales</taxon>
        <taxon>Bacillaceae</taxon>
        <taxon>Pseudobacillus</taxon>
    </lineage>
</organism>
<dbReference type="EMBL" id="MAYT01000027">
    <property type="protein sequence ID" value="OCA85355.1"/>
    <property type="molecule type" value="Genomic_DNA"/>
</dbReference>
<sequence length="93" mass="10507">MIFPVTRIDEDVVQGEEKCLICRTKIDYVAVVKGECSTETYRKIYLGKEVTDQVIVLESISVSGGRSRAANVEVNVKCPKCKAINKFKNIYKF</sequence>
<name>A0A1B9ANH0_9BACI</name>
<evidence type="ECO:0000313" key="2">
    <source>
        <dbReference type="Proteomes" id="UP000092578"/>
    </source>
</evidence>
<evidence type="ECO:0000313" key="1">
    <source>
        <dbReference type="EMBL" id="OCA85355.1"/>
    </source>
</evidence>
<comment type="caution">
    <text evidence="1">The sequence shown here is derived from an EMBL/GenBank/DDBJ whole genome shotgun (WGS) entry which is preliminary data.</text>
</comment>
<keyword evidence="2" id="KW-1185">Reference proteome</keyword>
<protein>
    <submittedName>
        <fullName evidence="1">Uncharacterized protein</fullName>
    </submittedName>
</protein>
<proteinExistence type="predicted"/>
<dbReference type="AlphaFoldDB" id="A0A1B9ANH0"/>
<accession>A0A1B9ANH0</accession>
<dbReference type="RefSeq" id="WP_065411326.1">
    <property type="nucleotide sequence ID" value="NZ_MAYT01000027.1"/>
</dbReference>